<dbReference type="Proteomes" id="UP000177287">
    <property type="component" value="Unassembled WGS sequence"/>
</dbReference>
<accession>A0A1G2RJZ2</accession>
<evidence type="ECO:0000256" key="3">
    <source>
        <dbReference type="PROSITE-ProRule" id="PRU01091"/>
    </source>
</evidence>
<dbReference type="GO" id="GO:0000156">
    <property type="term" value="F:phosphorelay response regulator activity"/>
    <property type="evidence" value="ECO:0007669"/>
    <property type="project" value="TreeGrafter"/>
</dbReference>
<dbReference type="PANTHER" id="PTHR48111:SF50">
    <property type="entry name" value="KDP OPERON TRANSCRIPTIONAL REGULATORY PROTEIN KDPE"/>
    <property type="match status" value="1"/>
</dbReference>
<feature type="DNA-binding region" description="OmpR/PhoB-type" evidence="3">
    <location>
        <begin position="128"/>
        <end position="227"/>
    </location>
</feature>
<evidence type="ECO:0000313" key="7">
    <source>
        <dbReference type="Proteomes" id="UP000177287"/>
    </source>
</evidence>
<organism evidence="6 7">
    <name type="scientific">Candidatus Wildermuthbacteria bacterium RIFCSPLOWO2_01_FULL_47_18</name>
    <dbReference type="NCBI Taxonomy" id="1802460"/>
    <lineage>
        <taxon>Bacteria</taxon>
        <taxon>Candidatus Wildermuthiibacteriota</taxon>
    </lineage>
</organism>
<dbReference type="EMBL" id="MHUF01000004">
    <property type="protein sequence ID" value="OHA73160.1"/>
    <property type="molecule type" value="Genomic_DNA"/>
</dbReference>
<dbReference type="PANTHER" id="PTHR48111">
    <property type="entry name" value="REGULATOR OF RPOS"/>
    <property type="match status" value="1"/>
</dbReference>
<evidence type="ECO:0000256" key="2">
    <source>
        <dbReference type="PROSITE-ProRule" id="PRU00169"/>
    </source>
</evidence>
<feature type="modified residue" description="4-aspartylphosphate" evidence="2">
    <location>
        <position position="53"/>
    </location>
</feature>
<keyword evidence="1 3" id="KW-0238">DNA-binding</keyword>
<dbReference type="GO" id="GO:0005829">
    <property type="term" value="C:cytosol"/>
    <property type="evidence" value="ECO:0007669"/>
    <property type="project" value="TreeGrafter"/>
</dbReference>
<keyword evidence="2" id="KW-0597">Phosphoprotein</keyword>
<dbReference type="SUPFAM" id="SSF46894">
    <property type="entry name" value="C-terminal effector domain of the bipartite response regulators"/>
    <property type="match status" value="1"/>
</dbReference>
<protein>
    <recommendedName>
        <fullName evidence="8">DNA-binding response regulator</fullName>
    </recommendedName>
</protein>
<dbReference type="Gene3D" id="3.40.50.2300">
    <property type="match status" value="1"/>
</dbReference>
<feature type="domain" description="OmpR/PhoB-type" evidence="5">
    <location>
        <begin position="128"/>
        <end position="227"/>
    </location>
</feature>
<dbReference type="GO" id="GO:0032993">
    <property type="term" value="C:protein-DNA complex"/>
    <property type="evidence" value="ECO:0007669"/>
    <property type="project" value="TreeGrafter"/>
</dbReference>
<evidence type="ECO:0000313" key="6">
    <source>
        <dbReference type="EMBL" id="OHA73160.1"/>
    </source>
</evidence>
<dbReference type="Pfam" id="PF00486">
    <property type="entry name" value="Trans_reg_C"/>
    <property type="match status" value="1"/>
</dbReference>
<dbReference type="GO" id="GO:0006355">
    <property type="term" value="P:regulation of DNA-templated transcription"/>
    <property type="evidence" value="ECO:0007669"/>
    <property type="project" value="InterPro"/>
</dbReference>
<comment type="caution">
    <text evidence="6">The sequence shown here is derived from an EMBL/GenBank/DDBJ whole genome shotgun (WGS) entry which is preliminary data.</text>
</comment>
<dbReference type="AlphaFoldDB" id="A0A1G2RJZ2"/>
<name>A0A1G2RJZ2_9BACT</name>
<dbReference type="Pfam" id="PF00072">
    <property type="entry name" value="Response_reg"/>
    <property type="match status" value="1"/>
</dbReference>
<gene>
    <name evidence="6" type="ORF">A3A27_00360</name>
</gene>
<proteinExistence type="predicted"/>
<dbReference type="SMART" id="SM00448">
    <property type="entry name" value="REC"/>
    <property type="match status" value="1"/>
</dbReference>
<evidence type="ECO:0000259" key="5">
    <source>
        <dbReference type="PROSITE" id="PS51755"/>
    </source>
</evidence>
<reference evidence="6 7" key="1">
    <citation type="journal article" date="2016" name="Nat. Commun.">
        <title>Thousands of microbial genomes shed light on interconnected biogeochemical processes in an aquifer system.</title>
        <authorList>
            <person name="Anantharaman K."/>
            <person name="Brown C.T."/>
            <person name="Hug L.A."/>
            <person name="Sharon I."/>
            <person name="Castelle C.J."/>
            <person name="Probst A.J."/>
            <person name="Thomas B.C."/>
            <person name="Singh A."/>
            <person name="Wilkins M.J."/>
            <person name="Karaoz U."/>
            <person name="Brodie E.L."/>
            <person name="Williams K.H."/>
            <person name="Hubbard S.S."/>
            <person name="Banfield J.F."/>
        </authorList>
    </citation>
    <scope>NUCLEOTIDE SEQUENCE [LARGE SCALE GENOMIC DNA]</scope>
</reference>
<dbReference type="InterPro" id="IPR001867">
    <property type="entry name" value="OmpR/PhoB-type_DNA-bd"/>
</dbReference>
<dbReference type="InterPro" id="IPR036388">
    <property type="entry name" value="WH-like_DNA-bd_sf"/>
</dbReference>
<dbReference type="InterPro" id="IPR016032">
    <property type="entry name" value="Sig_transdc_resp-reg_C-effctor"/>
</dbReference>
<dbReference type="CDD" id="cd00383">
    <property type="entry name" value="trans_reg_C"/>
    <property type="match status" value="1"/>
</dbReference>
<dbReference type="PROSITE" id="PS50110">
    <property type="entry name" value="RESPONSE_REGULATORY"/>
    <property type="match status" value="1"/>
</dbReference>
<dbReference type="SMART" id="SM00862">
    <property type="entry name" value="Trans_reg_C"/>
    <property type="match status" value="1"/>
</dbReference>
<feature type="domain" description="Response regulatory" evidence="4">
    <location>
        <begin position="2"/>
        <end position="117"/>
    </location>
</feature>
<evidence type="ECO:0000256" key="1">
    <source>
        <dbReference type="ARBA" id="ARBA00023125"/>
    </source>
</evidence>
<evidence type="ECO:0008006" key="8">
    <source>
        <dbReference type="Google" id="ProtNLM"/>
    </source>
</evidence>
<dbReference type="PROSITE" id="PS51755">
    <property type="entry name" value="OMPR_PHOB"/>
    <property type="match status" value="1"/>
</dbReference>
<dbReference type="GO" id="GO:0000976">
    <property type="term" value="F:transcription cis-regulatory region binding"/>
    <property type="evidence" value="ECO:0007669"/>
    <property type="project" value="TreeGrafter"/>
</dbReference>
<dbReference type="InterPro" id="IPR011006">
    <property type="entry name" value="CheY-like_superfamily"/>
</dbReference>
<dbReference type="InterPro" id="IPR039420">
    <property type="entry name" value="WalR-like"/>
</dbReference>
<dbReference type="Gene3D" id="1.10.10.10">
    <property type="entry name" value="Winged helix-like DNA-binding domain superfamily/Winged helix DNA-binding domain"/>
    <property type="match status" value="1"/>
</dbReference>
<dbReference type="InterPro" id="IPR001789">
    <property type="entry name" value="Sig_transdc_resp-reg_receiver"/>
</dbReference>
<evidence type="ECO:0000259" key="4">
    <source>
        <dbReference type="PROSITE" id="PS50110"/>
    </source>
</evidence>
<dbReference type="SUPFAM" id="SSF52172">
    <property type="entry name" value="CheY-like"/>
    <property type="match status" value="1"/>
</dbReference>
<dbReference type="Gene3D" id="6.10.250.690">
    <property type="match status" value="1"/>
</dbReference>
<sequence>MKVLVVDDAPEVVDTIKICISIRWPGSTVLTSMRGGEVARLVETEEPDIVLLDLGLPDIDGIEVLKKIRESSEVPVIIVSVRNDDLSKVTSLELGADNYIVKPFSHTELLARIRAVLRRTNNQVLWNHEGIVGGPGLTIDLAGRKLLRNGKEVSLTPNEWNFLSYMARNTPKVISHQMLGRTVWGYADPNLSSIKMCVHRLREKLGDNPRAPKLIRSHRGFGYSLTLPEV</sequence>